<dbReference type="EnsemblMetazoa" id="XM_021039344.2">
    <property type="protein sequence ID" value="XP_020895003.1"/>
    <property type="gene ID" value="LOC110234004"/>
</dbReference>
<dbReference type="AlphaFoldDB" id="A0A913WW52"/>
<dbReference type="Proteomes" id="UP000887567">
    <property type="component" value="Unplaced"/>
</dbReference>
<dbReference type="OrthoDB" id="5977603at2759"/>
<dbReference type="OMA" id="MERIIRT"/>
<dbReference type="RefSeq" id="XP_020895003.1">
    <property type="nucleotide sequence ID" value="XM_021039344.2"/>
</dbReference>
<dbReference type="GeneID" id="110234004"/>
<sequence length="241" mass="27877">MSLCFKFKLMLKEFASCALRKSTSSSCEPLNNQETAKGDSLHHVRLSSHLNNTSTAPDINDNNFEAHGIQFTCKEDRDGFMLKMTAMKQAFDKELLEISRQHQRFRAGGYLLNSRVLEMERIIRTDQRKGSIDLVKTNNYEPSVLNSQNFQIVHEMDSLCSILDNTNEEIMSLKKYLDIEYKERTLYPEPVMLRSSSIEDEYSRKMKQDGGLSYQSKDNTIKYITYQCLPPPFSLRQISAQ</sequence>
<proteinExistence type="predicted"/>
<organism evidence="1 2">
    <name type="scientific">Exaiptasia diaphana</name>
    <name type="common">Tropical sea anemone</name>
    <name type="synonym">Aiptasia pulchella</name>
    <dbReference type="NCBI Taxonomy" id="2652724"/>
    <lineage>
        <taxon>Eukaryota</taxon>
        <taxon>Metazoa</taxon>
        <taxon>Cnidaria</taxon>
        <taxon>Anthozoa</taxon>
        <taxon>Hexacorallia</taxon>
        <taxon>Actiniaria</taxon>
        <taxon>Aiptasiidae</taxon>
        <taxon>Exaiptasia</taxon>
    </lineage>
</organism>
<evidence type="ECO:0000313" key="2">
    <source>
        <dbReference type="Proteomes" id="UP000887567"/>
    </source>
</evidence>
<evidence type="ECO:0000313" key="1">
    <source>
        <dbReference type="EnsemblMetazoa" id="XP_020895003.1"/>
    </source>
</evidence>
<reference evidence="1" key="1">
    <citation type="submission" date="2022-11" db="UniProtKB">
        <authorList>
            <consortium name="EnsemblMetazoa"/>
        </authorList>
    </citation>
    <scope>IDENTIFICATION</scope>
</reference>
<accession>A0A913WW52</accession>
<keyword evidence="2" id="KW-1185">Reference proteome</keyword>
<dbReference type="KEGG" id="epa:110234004"/>
<protein>
    <submittedName>
        <fullName evidence="1">Uncharacterized protein</fullName>
    </submittedName>
</protein>
<name>A0A913WW52_EXADI</name>